<reference evidence="7 8" key="1">
    <citation type="submission" date="2019-11" db="EMBL/GenBank/DDBJ databases">
        <title>Draft genome sequence of Blautia luti DSM 14534T, isolated from human stool.</title>
        <authorList>
            <person name="Ortiz R."/>
            <person name="Melis-Arcos F."/>
            <person name="Covarrubias P."/>
            <person name="Cardenas J.P."/>
            <person name="Perez-Donoso J."/>
            <person name="Almonacid D."/>
        </authorList>
    </citation>
    <scope>NUCLEOTIDE SEQUENCE [LARGE SCALE GENOMIC DNA]</scope>
    <source>
        <strain evidence="7 8">DSM 14534</strain>
    </source>
</reference>
<organism evidence="7 8">
    <name type="scientific">Blautia luti DSM 14534 = JCM 17040</name>
    <dbReference type="NCBI Taxonomy" id="649762"/>
    <lineage>
        <taxon>Bacteria</taxon>
        <taxon>Bacillati</taxon>
        <taxon>Bacillota</taxon>
        <taxon>Clostridia</taxon>
        <taxon>Lachnospirales</taxon>
        <taxon>Lachnospiraceae</taxon>
        <taxon>Blautia</taxon>
    </lineage>
</organism>
<evidence type="ECO:0000256" key="5">
    <source>
        <dbReference type="SAM" id="Phobius"/>
    </source>
</evidence>
<feature type="transmembrane region" description="Helical" evidence="5">
    <location>
        <begin position="175"/>
        <end position="198"/>
    </location>
</feature>
<dbReference type="InterPro" id="IPR052902">
    <property type="entry name" value="ABC-2_transporter"/>
</dbReference>
<name>A0A844GQD4_9FIRM</name>
<gene>
    <name evidence="7" type="ORF">GKZ57_13165</name>
</gene>
<dbReference type="GO" id="GO:0016020">
    <property type="term" value="C:membrane"/>
    <property type="evidence" value="ECO:0007669"/>
    <property type="project" value="UniProtKB-SubCell"/>
</dbReference>
<keyword evidence="2 5" id="KW-0812">Transmembrane</keyword>
<evidence type="ECO:0000313" key="7">
    <source>
        <dbReference type="EMBL" id="MTD62164.1"/>
    </source>
</evidence>
<evidence type="ECO:0000313" key="8">
    <source>
        <dbReference type="Proteomes" id="UP000437824"/>
    </source>
</evidence>
<dbReference type="RefSeq" id="WP_154780725.1">
    <property type="nucleotide sequence ID" value="NZ_WMBC01000011.1"/>
</dbReference>
<keyword evidence="3 5" id="KW-1133">Transmembrane helix</keyword>
<feature type="transmembrane region" description="Helical" evidence="5">
    <location>
        <begin position="254"/>
        <end position="275"/>
    </location>
</feature>
<evidence type="ECO:0000259" key="6">
    <source>
        <dbReference type="Pfam" id="PF12698"/>
    </source>
</evidence>
<evidence type="ECO:0000256" key="1">
    <source>
        <dbReference type="ARBA" id="ARBA00004141"/>
    </source>
</evidence>
<dbReference type="Proteomes" id="UP000437824">
    <property type="component" value="Unassembled WGS sequence"/>
</dbReference>
<dbReference type="EMBL" id="WMBC01000011">
    <property type="protein sequence ID" value="MTD62164.1"/>
    <property type="molecule type" value="Genomic_DNA"/>
</dbReference>
<accession>A0A844GQD4</accession>
<feature type="transmembrane region" description="Helical" evidence="5">
    <location>
        <begin position="219"/>
        <end position="242"/>
    </location>
</feature>
<comment type="caution">
    <text evidence="7">The sequence shown here is derived from an EMBL/GenBank/DDBJ whole genome shotgun (WGS) entry which is preliminary data.</text>
</comment>
<dbReference type="Pfam" id="PF12698">
    <property type="entry name" value="ABC2_membrane_3"/>
    <property type="match status" value="1"/>
</dbReference>
<feature type="domain" description="ABC-2 type transporter transmembrane" evidence="6">
    <location>
        <begin position="18"/>
        <end position="364"/>
    </location>
</feature>
<sequence>MLHLLKYNVKVKLKNFGMTFWPLAFPLILGTLFYFAFGNISDADFQTVPVAVVEEAHADQVFLAFLDQIEGGEDKLLSVEKMTDEQAQDKLEAKKVSGIYYVGTEPSLTVASSGIEESILQSVLSSYENTRSTVRNMLKTHPEGIFDGLRAMLRQQNSVQELSLGGRTIDGNVQFFYALIAMGCLYGCFIGVGTAIRLQANLTALAARRCVTPTHKLKLVLSELISSFLLGYVDVVILLLYLRYVLKLDFQGQMGRMLVICFWGSLIGVSMGIFVGSLGKMKEGVKIGIILGISMVCSFLAGLMNNIMKDIVEKHAPFINRINPAALISDAFYCINVYDDPARYHRSLITLAVMGVVLVTASFLLIRRERYDSI</sequence>
<feature type="transmembrane region" description="Helical" evidence="5">
    <location>
        <begin position="20"/>
        <end position="37"/>
    </location>
</feature>
<evidence type="ECO:0000256" key="2">
    <source>
        <dbReference type="ARBA" id="ARBA00022692"/>
    </source>
</evidence>
<comment type="subcellular location">
    <subcellularLocation>
        <location evidence="1">Membrane</location>
        <topology evidence="1">Multi-pass membrane protein</topology>
    </subcellularLocation>
</comment>
<keyword evidence="4 5" id="KW-0472">Membrane</keyword>
<dbReference type="InterPro" id="IPR013525">
    <property type="entry name" value="ABC2_TM"/>
</dbReference>
<dbReference type="GO" id="GO:0140359">
    <property type="term" value="F:ABC-type transporter activity"/>
    <property type="evidence" value="ECO:0007669"/>
    <property type="project" value="InterPro"/>
</dbReference>
<evidence type="ECO:0000256" key="4">
    <source>
        <dbReference type="ARBA" id="ARBA00023136"/>
    </source>
</evidence>
<dbReference type="PANTHER" id="PTHR43027">
    <property type="entry name" value="DOXORUBICIN RESISTANCE ABC TRANSPORTER PERMEASE PROTEIN DRRC-RELATED"/>
    <property type="match status" value="1"/>
</dbReference>
<protein>
    <submittedName>
        <fullName evidence="7">ABC transporter permease</fullName>
    </submittedName>
</protein>
<dbReference type="PANTHER" id="PTHR43027:SF1">
    <property type="entry name" value="DOXORUBICIN RESISTANCE ABC TRANSPORTER PERMEASE PROTEIN DRRC-RELATED"/>
    <property type="match status" value="1"/>
</dbReference>
<proteinExistence type="predicted"/>
<evidence type="ECO:0000256" key="3">
    <source>
        <dbReference type="ARBA" id="ARBA00022989"/>
    </source>
</evidence>
<dbReference type="AlphaFoldDB" id="A0A844GQD4"/>
<feature type="transmembrane region" description="Helical" evidence="5">
    <location>
        <begin position="287"/>
        <end position="308"/>
    </location>
</feature>
<feature type="transmembrane region" description="Helical" evidence="5">
    <location>
        <begin position="348"/>
        <end position="366"/>
    </location>
</feature>